<keyword evidence="7" id="KW-1185">Reference proteome</keyword>
<name>A0ABX6R989_PSEMX</name>
<dbReference type="PANTHER" id="PTHR30349:SF41">
    <property type="entry name" value="INTEGRASE_RECOMBINASE PROTEIN MJ0367-RELATED"/>
    <property type="match status" value="1"/>
</dbReference>
<evidence type="ECO:0000256" key="2">
    <source>
        <dbReference type="ARBA" id="ARBA00022908"/>
    </source>
</evidence>
<dbReference type="RefSeq" id="WP_185894900.1">
    <property type="nucleotide sequence ID" value="NZ_CP060028.1"/>
</dbReference>
<accession>A0ABX6R989</accession>
<keyword evidence="4" id="KW-0233">DNA recombination</keyword>
<dbReference type="Gene3D" id="1.10.443.10">
    <property type="entry name" value="Intergrase catalytic core"/>
    <property type="match status" value="1"/>
</dbReference>
<dbReference type="EMBL" id="CP060028">
    <property type="protein sequence ID" value="QND79571.1"/>
    <property type="molecule type" value="Genomic_DNA"/>
</dbReference>
<keyword evidence="3" id="KW-0238">DNA-binding</keyword>
<evidence type="ECO:0000313" key="6">
    <source>
        <dbReference type="EMBL" id="QND79571.1"/>
    </source>
</evidence>
<comment type="similarity">
    <text evidence="1">Belongs to the 'phage' integrase family.</text>
</comment>
<proteinExistence type="inferred from homology"/>
<dbReference type="Proteomes" id="UP000515506">
    <property type="component" value="Chromosome"/>
</dbReference>
<sequence>MRLTPKPSHLWRIIYVPISERNGGLFPLLILKNGRPSATAALWARSLDREGWGDSKIEHHLRALAAFYGFCIASHGDAPLEGQDLHKMVCDFADARFRGTVRPDGTDPIGLYWKRVEPSSIRDELRALNRYSDFVHQQLSLPEINPEETRVVAVARYYSDAKLAGRSDVMVHLKNLRKKPRARRLAASARRGSQDWGLARSKYLTPYQAIELVELGCQNPRDKMLVLLMSYAGMRVSEPLHLYLSDVAQMFSGTNASKVRLEHPSFGVVSDPKNRDRTISRHDFLLDSYGRLPRNEVGRGHRDYAGWKGMTLSESDPSYRYAIWIEEAIVGPYFRKLLEQYLDDNKKILLGGKMSHPYLFFNIRKQDSSSYGLPLTLSNAHELFDAAAKRAGISCSPHSCRHHYGFYAADIIGVKQEELMRMLRHGSIISTDTYYHISSSTLRKKISGLPVERVGYSRPSFPSSWR</sequence>
<reference evidence="6 7" key="1">
    <citation type="submission" date="2020-08" db="EMBL/GenBank/DDBJ databases">
        <title>Streptomycin resistant and MDR strain, P. mexicana.</title>
        <authorList>
            <person name="Ganesh-kumar S."/>
            <person name="Zhe T."/>
            <person name="Yu Z."/>
            <person name="Min Y."/>
        </authorList>
    </citation>
    <scope>NUCLEOTIDE SEQUENCE [LARGE SCALE GENOMIC DNA]</scope>
    <source>
        <strain evidence="6 7">GTZY</strain>
    </source>
</reference>
<dbReference type="PROSITE" id="PS51898">
    <property type="entry name" value="TYR_RECOMBINASE"/>
    <property type="match status" value="1"/>
</dbReference>
<organism evidence="6 7">
    <name type="scientific">Pseudoxanthomonas mexicana</name>
    <dbReference type="NCBI Taxonomy" id="128785"/>
    <lineage>
        <taxon>Bacteria</taxon>
        <taxon>Pseudomonadati</taxon>
        <taxon>Pseudomonadota</taxon>
        <taxon>Gammaproteobacteria</taxon>
        <taxon>Lysobacterales</taxon>
        <taxon>Lysobacteraceae</taxon>
        <taxon>Pseudoxanthomonas</taxon>
    </lineage>
</organism>
<dbReference type="SUPFAM" id="SSF56349">
    <property type="entry name" value="DNA breaking-rejoining enzymes"/>
    <property type="match status" value="1"/>
</dbReference>
<evidence type="ECO:0000259" key="5">
    <source>
        <dbReference type="PROSITE" id="PS51898"/>
    </source>
</evidence>
<protein>
    <recommendedName>
        <fullName evidence="5">Tyr recombinase domain-containing protein</fullName>
    </recommendedName>
</protein>
<keyword evidence="2" id="KW-0229">DNA integration</keyword>
<dbReference type="InterPro" id="IPR011010">
    <property type="entry name" value="DNA_brk_join_enz"/>
</dbReference>
<dbReference type="InterPro" id="IPR002104">
    <property type="entry name" value="Integrase_catalytic"/>
</dbReference>
<gene>
    <name evidence="6" type="ORF">H4W19_14650</name>
</gene>
<evidence type="ECO:0000256" key="4">
    <source>
        <dbReference type="ARBA" id="ARBA00023172"/>
    </source>
</evidence>
<dbReference type="PANTHER" id="PTHR30349">
    <property type="entry name" value="PHAGE INTEGRASE-RELATED"/>
    <property type="match status" value="1"/>
</dbReference>
<dbReference type="InterPro" id="IPR013762">
    <property type="entry name" value="Integrase-like_cat_sf"/>
</dbReference>
<evidence type="ECO:0000256" key="3">
    <source>
        <dbReference type="ARBA" id="ARBA00023125"/>
    </source>
</evidence>
<dbReference type="InterPro" id="IPR050090">
    <property type="entry name" value="Tyrosine_recombinase_XerCD"/>
</dbReference>
<feature type="domain" description="Tyr recombinase" evidence="5">
    <location>
        <begin position="199"/>
        <end position="447"/>
    </location>
</feature>
<evidence type="ECO:0000256" key="1">
    <source>
        <dbReference type="ARBA" id="ARBA00008857"/>
    </source>
</evidence>
<evidence type="ECO:0000313" key="7">
    <source>
        <dbReference type="Proteomes" id="UP000515506"/>
    </source>
</evidence>